<dbReference type="HOGENOM" id="CLU_1916539_0_0_1"/>
<keyword evidence="2" id="KW-1185">Reference proteome</keyword>
<name>A0A0C2XBC8_AMAMK</name>
<organism evidence="1 2">
    <name type="scientific">Amanita muscaria (strain Koide BX008)</name>
    <dbReference type="NCBI Taxonomy" id="946122"/>
    <lineage>
        <taxon>Eukaryota</taxon>
        <taxon>Fungi</taxon>
        <taxon>Dikarya</taxon>
        <taxon>Basidiomycota</taxon>
        <taxon>Agaricomycotina</taxon>
        <taxon>Agaricomycetes</taxon>
        <taxon>Agaricomycetidae</taxon>
        <taxon>Agaricales</taxon>
        <taxon>Pluteineae</taxon>
        <taxon>Amanitaceae</taxon>
        <taxon>Amanita</taxon>
    </lineage>
</organism>
<dbReference type="Proteomes" id="UP000054549">
    <property type="component" value="Unassembled WGS sequence"/>
</dbReference>
<proteinExistence type="predicted"/>
<evidence type="ECO:0000313" key="1">
    <source>
        <dbReference type="EMBL" id="KIL66656.1"/>
    </source>
</evidence>
<dbReference type="InParanoid" id="A0A0C2XBC8"/>
<sequence length="132" mass="14904">MGSEATEQAYAEYTYTCYHEVLLGQSISESINWPKKDNAEKENAEFLCPKKATSFWRHDGCSSSLIPDQSKFAPHQVRFKSSQMDKAQIADEIQHPTSRDMGSKNTSLYSELEWQGTGEMTGPGNQNDFEIV</sequence>
<evidence type="ECO:0000313" key="2">
    <source>
        <dbReference type="Proteomes" id="UP000054549"/>
    </source>
</evidence>
<reference evidence="1 2" key="1">
    <citation type="submission" date="2014-04" db="EMBL/GenBank/DDBJ databases">
        <title>Evolutionary Origins and Diversification of the Mycorrhizal Mutualists.</title>
        <authorList>
            <consortium name="DOE Joint Genome Institute"/>
            <consortium name="Mycorrhizal Genomics Consortium"/>
            <person name="Kohler A."/>
            <person name="Kuo A."/>
            <person name="Nagy L.G."/>
            <person name="Floudas D."/>
            <person name="Copeland A."/>
            <person name="Barry K.W."/>
            <person name="Cichocki N."/>
            <person name="Veneault-Fourrey C."/>
            <person name="LaButti K."/>
            <person name="Lindquist E.A."/>
            <person name="Lipzen A."/>
            <person name="Lundell T."/>
            <person name="Morin E."/>
            <person name="Murat C."/>
            <person name="Riley R."/>
            <person name="Ohm R."/>
            <person name="Sun H."/>
            <person name="Tunlid A."/>
            <person name="Henrissat B."/>
            <person name="Grigoriev I.V."/>
            <person name="Hibbett D.S."/>
            <person name="Martin F."/>
        </authorList>
    </citation>
    <scope>NUCLEOTIDE SEQUENCE [LARGE SCALE GENOMIC DNA]</scope>
    <source>
        <strain evidence="1 2">Koide BX008</strain>
    </source>
</reference>
<dbReference type="AlphaFoldDB" id="A0A0C2XBC8"/>
<gene>
    <name evidence="1" type="ORF">M378DRAFT_373039</name>
</gene>
<dbReference type="EMBL" id="KN818235">
    <property type="protein sequence ID" value="KIL66656.1"/>
    <property type="molecule type" value="Genomic_DNA"/>
</dbReference>
<protein>
    <submittedName>
        <fullName evidence="1">Uncharacterized protein</fullName>
    </submittedName>
</protein>
<accession>A0A0C2XBC8</accession>